<keyword evidence="4" id="KW-1185">Reference proteome</keyword>
<dbReference type="PROSITE" id="PS51257">
    <property type="entry name" value="PROKAR_LIPOPROTEIN"/>
    <property type="match status" value="1"/>
</dbReference>
<evidence type="ECO:0000313" key="4">
    <source>
        <dbReference type="Proteomes" id="UP001382727"/>
    </source>
</evidence>
<dbReference type="RefSeq" id="WP_338749331.1">
    <property type="nucleotide sequence ID" value="NZ_CP144913.1"/>
</dbReference>
<evidence type="ECO:0000256" key="1">
    <source>
        <dbReference type="SAM" id="MobiDB-lite"/>
    </source>
</evidence>
<reference evidence="3 4" key="1">
    <citation type="submission" date="2024-02" db="EMBL/GenBank/DDBJ databases">
        <title>Janibacter sp. nov., isolated from gut of marine sandworm.</title>
        <authorList>
            <person name="Kim B."/>
            <person name="Jun M.O."/>
            <person name="Shin N.-R."/>
        </authorList>
    </citation>
    <scope>NUCLEOTIDE SEQUENCE [LARGE SCALE GENOMIC DNA]</scope>
    <source>
        <strain evidence="3 4">A1S7</strain>
    </source>
</reference>
<evidence type="ECO:0000313" key="3">
    <source>
        <dbReference type="EMBL" id="WXB76395.1"/>
    </source>
</evidence>
<feature type="region of interest" description="Disordered" evidence="1">
    <location>
        <begin position="23"/>
        <end position="54"/>
    </location>
</feature>
<accession>A0ABZ2MH72</accession>
<organism evidence="3 4">
    <name type="scientific">Janibacter alittae</name>
    <dbReference type="NCBI Taxonomy" id="3115209"/>
    <lineage>
        <taxon>Bacteria</taxon>
        <taxon>Bacillati</taxon>
        <taxon>Actinomycetota</taxon>
        <taxon>Actinomycetes</taxon>
        <taxon>Micrococcales</taxon>
        <taxon>Intrasporangiaceae</taxon>
        <taxon>Janibacter</taxon>
    </lineage>
</organism>
<feature type="compositionally biased region" description="Low complexity" evidence="1">
    <location>
        <begin position="23"/>
        <end position="47"/>
    </location>
</feature>
<evidence type="ECO:0008006" key="5">
    <source>
        <dbReference type="Google" id="ProtNLM"/>
    </source>
</evidence>
<dbReference type="EMBL" id="CP144913">
    <property type="protein sequence ID" value="WXB76395.1"/>
    <property type="molecule type" value="Genomic_DNA"/>
</dbReference>
<feature type="signal peptide" evidence="2">
    <location>
        <begin position="1"/>
        <end position="22"/>
    </location>
</feature>
<dbReference type="Proteomes" id="UP001382727">
    <property type="component" value="Chromosome"/>
</dbReference>
<name>A0ABZ2MH72_9MICO</name>
<protein>
    <recommendedName>
        <fullName evidence="5">Lipoprotein</fullName>
    </recommendedName>
</protein>
<proteinExistence type="predicted"/>
<gene>
    <name evidence="3" type="ORF">V1351_15845</name>
</gene>
<evidence type="ECO:0000256" key="2">
    <source>
        <dbReference type="SAM" id="SignalP"/>
    </source>
</evidence>
<sequence length="204" mass="21298">MTRTTTLAAAAAATLVAVTVSACTGDSSTDPTSSSSDTNSSQSDSSSATPVDRSDAVFDAYDGTTVLGSTTGTVNLGVGSGDPEVAGEEVTFEVTGVTASQEATVLHYQLVADERVDFRVRGEFWEQQPSLRVPGSDERMQSVTAALPPHGSDKGLEVCACTAIYTTLTEPQPQEVVYPPLPEGTKKIDVILQELDPVTVPVTR</sequence>
<keyword evidence="2" id="KW-0732">Signal</keyword>
<feature type="chain" id="PRO_5045663827" description="Lipoprotein" evidence="2">
    <location>
        <begin position="23"/>
        <end position="204"/>
    </location>
</feature>